<evidence type="ECO:0000313" key="5">
    <source>
        <dbReference type="Proteomes" id="UP000177506"/>
    </source>
</evidence>
<dbReference type="EMBL" id="MDZA01000299">
    <property type="protein sequence ID" value="OGX89335.1"/>
    <property type="molecule type" value="Genomic_DNA"/>
</dbReference>
<reference evidence="4 5" key="1">
    <citation type="submission" date="2016-08" db="EMBL/GenBank/DDBJ databases">
        <title>Hymenobacter coccineus sp. nov., Hymenobacter lapidarius sp. nov. and Hymenobacter glacialis sp. nov., isolated from Antarctic soil.</title>
        <authorList>
            <person name="Sedlacek I."/>
            <person name="Kralova S."/>
            <person name="Kyrova K."/>
            <person name="Maslanova I."/>
            <person name="Stankova E."/>
            <person name="Vrbovska V."/>
            <person name="Nemec M."/>
            <person name="Bartak M."/>
            <person name="Svec P."/>
            <person name="Busse H.-J."/>
            <person name="Pantucek R."/>
        </authorList>
    </citation>
    <scope>NUCLEOTIDE SEQUENCE [LARGE SCALE GENOMIC DNA]</scope>
    <source>
        <strain evidence="4 5">CCM 8649</strain>
    </source>
</reference>
<evidence type="ECO:0000259" key="3">
    <source>
        <dbReference type="PROSITE" id="PS51186"/>
    </source>
</evidence>
<proteinExistence type="predicted"/>
<organism evidence="4 5">
    <name type="scientific">Hymenobacter coccineus</name>
    <dbReference type="NCBI Taxonomy" id="1908235"/>
    <lineage>
        <taxon>Bacteria</taxon>
        <taxon>Pseudomonadati</taxon>
        <taxon>Bacteroidota</taxon>
        <taxon>Cytophagia</taxon>
        <taxon>Cytophagales</taxon>
        <taxon>Hymenobacteraceae</taxon>
        <taxon>Hymenobacter</taxon>
    </lineage>
</organism>
<dbReference type="RefSeq" id="WP_070744927.1">
    <property type="nucleotide sequence ID" value="NZ_MDZA01000299.1"/>
</dbReference>
<keyword evidence="1" id="KW-0808">Transferase</keyword>
<dbReference type="InterPro" id="IPR000182">
    <property type="entry name" value="GNAT_dom"/>
</dbReference>
<dbReference type="CDD" id="cd04301">
    <property type="entry name" value="NAT_SF"/>
    <property type="match status" value="1"/>
</dbReference>
<dbReference type="GO" id="GO:0016747">
    <property type="term" value="F:acyltransferase activity, transferring groups other than amino-acyl groups"/>
    <property type="evidence" value="ECO:0007669"/>
    <property type="project" value="InterPro"/>
</dbReference>
<protein>
    <submittedName>
        <fullName evidence="4">GNAT family N-acetyltransferase</fullName>
    </submittedName>
</protein>
<evidence type="ECO:0000313" key="4">
    <source>
        <dbReference type="EMBL" id="OGX89335.1"/>
    </source>
</evidence>
<dbReference type="PANTHER" id="PTHR43877:SF2">
    <property type="entry name" value="AMINOALKYLPHOSPHONATE N-ACETYLTRANSFERASE-RELATED"/>
    <property type="match status" value="1"/>
</dbReference>
<dbReference type="PROSITE" id="PS51186">
    <property type="entry name" value="GNAT"/>
    <property type="match status" value="1"/>
</dbReference>
<dbReference type="AlphaFoldDB" id="A0A1G1TEQ7"/>
<evidence type="ECO:0000256" key="2">
    <source>
        <dbReference type="ARBA" id="ARBA00023315"/>
    </source>
</evidence>
<dbReference type="InterPro" id="IPR016181">
    <property type="entry name" value="Acyl_CoA_acyltransferase"/>
</dbReference>
<gene>
    <name evidence="4" type="ORF">BEN49_09310</name>
</gene>
<dbReference type="Proteomes" id="UP000177506">
    <property type="component" value="Unassembled WGS sequence"/>
</dbReference>
<dbReference type="SUPFAM" id="SSF55729">
    <property type="entry name" value="Acyl-CoA N-acyltransferases (Nat)"/>
    <property type="match status" value="1"/>
</dbReference>
<keyword evidence="2" id="KW-0012">Acyltransferase</keyword>
<sequence>MLRLVRTDSDNPDFQALVALLDCYLAEIDGDEHAFYAQLNRVDYLETVVVAYLGDAPVGCGAFRAYTAEAVEIKRMFVQPAHRGQGVAGAVLAELEVWALDASYATAVLETGQRQPAAIRLYEKSGYVRTENFGQYAGVVNSVCLRKALGQP</sequence>
<accession>A0A1G1TEQ7</accession>
<dbReference type="InterPro" id="IPR050832">
    <property type="entry name" value="Bact_Acetyltransf"/>
</dbReference>
<dbReference type="PANTHER" id="PTHR43877">
    <property type="entry name" value="AMINOALKYLPHOSPHONATE N-ACETYLTRANSFERASE-RELATED-RELATED"/>
    <property type="match status" value="1"/>
</dbReference>
<dbReference type="OrthoDB" id="9803233at2"/>
<keyword evidence="5" id="KW-1185">Reference proteome</keyword>
<dbReference type="Gene3D" id="3.40.630.30">
    <property type="match status" value="1"/>
</dbReference>
<comment type="caution">
    <text evidence="4">The sequence shown here is derived from an EMBL/GenBank/DDBJ whole genome shotgun (WGS) entry which is preliminary data.</text>
</comment>
<feature type="domain" description="N-acetyltransferase" evidence="3">
    <location>
        <begin position="1"/>
        <end position="150"/>
    </location>
</feature>
<evidence type="ECO:0000256" key="1">
    <source>
        <dbReference type="ARBA" id="ARBA00022679"/>
    </source>
</evidence>
<name>A0A1G1TEQ7_9BACT</name>
<dbReference type="Pfam" id="PF00583">
    <property type="entry name" value="Acetyltransf_1"/>
    <property type="match status" value="1"/>
</dbReference>